<evidence type="ECO:0000256" key="1">
    <source>
        <dbReference type="SAM" id="Phobius"/>
    </source>
</evidence>
<dbReference type="Proteomes" id="UP000509327">
    <property type="component" value="Chromosome"/>
</dbReference>
<dbReference type="EMBL" id="QJSW01000002">
    <property type="protein sequence ID" value="PYE51545.1"/>
    <property type="molecule type" value="Genomic_DNA"/>
</dbReference>
<keyword evidence="1" id="KW-1133">Transmembrane helix</keyword>
<keyword evidence="5" id="KW-1185">Reference proteome</keyword>
<feature type="transmembrane region" description="Helical" evidence="1">
    <location>
        <begin position="85"/>
        <end position="106"/>
    </location>
</feature>
<dbReference type="OrthoDB" id="9976100at2"/>
<dbReference type="Proteomes" id="UP000247790">
    <property type="component" value="Unassembled WGS sequence"/>
</dbReference>
<reference evidence="2 4" key="1">
    <citation type="submission" date="2018-06" db="EMBL/GenBank/DDBJ databases">
        <title>Genomic Encyclopedia of Type Strains, Phase III (KMG-III): the genomes of soil and plant-associated and newly described type strains.</title>
        <authorList>
            <person name="Whitman W."/>
        </authorList>
    </citation>
    <scope>NUCLEOTIDE SEQUENCE [LARGE SCALE GENOMIC DNA]</scope>
    <source>
        <strain evidence="2 4">CECT 7022</strain>
    </source>
</reference>
<feature type="transmembrane region" description="Helical" evidence="1">
    <location>
        <begin position="13"/>
        <end position="33"/>
    </location>
</feature>
<protein>
    <submittedName>
        <fullName evidence="2">Uncharacterized protein</fullName>
    </submittedName>
</protein>
<evidence type="ECO:0000313" key="3">
    <source>
        <dbReference type="EMBL" id="QKS55921.1"/>
    </source>
</evidence>
<dbReference type="EMBL" id="CP054614">
    <property type="protein sequence ID" value="QKS55921.1"/>
    <property type="molecule type" value="Genomic_DNA"/>
</dbReference>
<dbReference type="RefSeq" id="WP_110894656.1">
    <property type="nucleotide sequence ID" value="NZ_CP054614.1"/>
</dbReference>
<evidence type="ECO:0000313" key="4">
    <source>
        <dbReference type="Proteomes" id="UP000247790"/>
    </source>
</evidence>
<sequence length="197" mass="22555">MLDSLNDIDLQSLISYLSPVLILITSGILLLLANKHERILFTPKRNLYRVITKILILSMVGTVLATVLVLFATTLVNDDTFKVTLTYLLIVFIVYFVVMALVNGWVEKNVKVYHWVYLEKYDCKPLLIHKVTFNNKLMLSSAPSPQDKLDQGLIIIEDVSILDNQEIHFIGPKKRNFILTNRPKTEDLLQAIDNCRP</sequence>
<reference evidence="3 5" key="2">
    <citation type="submission" date="2020-06" db="EMBL/GenBank/DDBJ databases">
        <title>Complete genome of Paenibacillus barcinonensis KACC11450.</title>
        <authorList>
            <person name="Kim M."/>
            <person name="Park Y.-J."/>
            <person name="Shin J.-H."/>
        </authorList>
    </citation>
    <scope>NUCLEOTIDE SEQUENCE [LARGE SCALE GENOMIC DNA]</scope>
    <source>
        <strain evidence="3 5">KACC11450</strain>
    </source>
</reference>
<proteinExistence type="predicted"/>
<evidence type="ECO:0000313" key="5">
    <source>
        <dbReference type="Proteomes" id="UP000509327"/>
    </source>
</evidence>
<keyword evidence="1" id="KW-0812">Transmembrane</keyword>
<accession>A0A2V4W099</accession>
<feature type="transmembrane region" description="Helical" evidence="1">
    <location>
        <begin position="54"/>
        <end position="73"/>
    </location>
</feature>
<keyword evidence="1" id="KW-0472">Membrane</keyword>
<organism evidence="2 4">
    <name type="scientific">Paenibacillus barcinonensis</name>
    <dbReference type="NCBI Taxonomy" id="198119"/>
    <lineage>
        <taxon>Bacteria</taxon>
        <taxon>Bacillati</taxon>
        <taxon>Bacillota</taxon>
        <taxon>Bacilli</taxon>
        <taxon>Bacillales</taxon>
        <taxon>Paenibacillaceae</taxon>
        <taxon>Paenibacillus</taxon>
    </lineage>
</organism>
<evidence type="ECO:0000313" key="2">
    <source>
        <dbReference type="EMBL" id="PYE51545.1"/>
    </source>
</evidence>
<name>A0A2V4W099_PAEBA</name>
<dbReference type="AlphaFoldDB" id="A0A2V4W099"/>
<gene>
    <name evidence="2" type="ORF">DFQ00_102339</name>
    <name evidence="3" type="ORF">HUB98_05935</name>
</gene>